<keyword evidence="3" id="KW-0812">Transmembrane</keyword>
<dbReference type="STRING" id="154538.A0A1M2VT22"/>
<dbReference type="Gene3D" id="3.40.720.10">
    <property type="entry name" value="Alkaline Phosphatase, subunit A"/>
    <property type="match status" value="1"/>
</dbReference>
<organism evidence="5 6">
    <name type="scientific">Trametes pubescens</name>
    <name type="common">White-rot fungus</name>
    <dbReference type="NCBI Taxonomy" id="154538"/>
    <lineage>
        <taxon>Eukaryota</taxon>
        <taxon>Fungi</taxon>
        <taxon>Dikarya</taxon>
        <taxon>Basidiomycota</taxon>
        <taxon>Agaricomycotina</taxon>
        <taxon>Agaricomycetes</taxon>
        <taxon>Polyporales</taxon>
        <taxon>Polyporaceae</taxon>
        <taxon>Trametes</taxon>
    </lineage>
</organism>
<name>A0A1M2VT22_TRAPU</name>
<dbReference type="OMA" id="GYVNWEV"/>
<evidence type="ECO:0000256" key="3">
    <source>
        <dbReference type="SAM" id="Phobius"/>
    </source>
</evidence>
<dbReference type="InterPro" id="IPR007312">
    <property type="entry name" value="Phosphoesterase"/>
</dbReference>
<dbReference type="SUPFAM" id="SSF53649">
    <property type="entry name" value="Alkaline phosphatase-like"/>
    <property type="match status" value="1"/>
</dbReference>
<keyword evidence="3" id="KW-1133">Transmembrane helix</keyword>
<feature type="region of interest" description="Disordered" evidence="2">
    <location>
        <begin position="411"/>
        <end position="445"/>
    </location>
</feature>
<feature type="signal peptide" evidence="4">
    <location>
        <begin position="1"/>
        <end position="22"/>
    </location>
</feature>
<keyword evidence="1" id="KW-0378">Hydrolase</keyword>
<dbReference type="OrthoDB" id="5135119at2759"/>
<dbReference type="GO" id="GO:0009395">
    <property type="term" value="P:phospholipid catabolic process"/>
    <property type="evidence" value="ECO:0007669"/>
    <property type="project" value="TreeGrafter"/>
</dbReference>
<feature type="chain" id="PRO_5012860742" evidence="4">
    <location>
        <begin position="23"/>
        <end position="476"/>
    </location>
</feature>
<dbReference type="AlphaFoldDB" id="A0A1M2VT22"/>
<evidence type="ECO:0000256" key="2">
    <source>
        <dbReference type="SAM" id="MobiDB-lite"/>
    </source>
</evidence>
<evidence type="ECO:0000256" key="1">
    <source>
        <dbReference type="ARBA" id="ARBA00022801"/>
    </source>
</evidence>
<protein>
    <submittedName>
        <fullName evidence="5">Acid phosphatase</fullName>
    </submittedName>
</protein>
<gene>
    <name evidence="5" type="ORF">TRAPUB_12806</name>
</gene>
<keyword evidence="3" id="KW-0472">Membrane</keyword>
<dbReference type="EMBL" id="MNAD01000751">
    <property type="protein sequence ID" value="OJT10680.1"/>
    <property type="molecule type" value="Genomic_DNA"/>
</dbReference>
<evidence type="ECO:0000313" key="5">
    <source>
        <dbReference type="EMBL" id="OJT10680.1"/>
    </source>
</evidence>
<dbReference type="InterPro" id="IPR017850">
    <property type="entry name" value="Alkaline_phosphatase_core_sf"/>
</dbReference>
<dbReference type="GO" id="GO:0016788">
    <property type="term" value="F:hydrolase activity, acting on ester bonds"/>
    <property type="evidence" value="ECO:0007669"/>
    <property type="project" value="InterPro"/>
</dbReference>
<reference evidence="5 6" key="1">
    <citation type="submission" date="2016-10" db="EMBL/GenBank/DDBJ databases">
        <title>Genome sequence of the basidiomycete white-rot fungus Trametes pubescens.</title>
        <authorList>
            <person name="Makela M.R."/>
            <person name="Granchi Z."/>
            <person name="Peng M."/>
            <person name="De Vries R.P."/>
            <person name="Grigoriev I."/>
            <person name="Riley R."/>
            <person name="Hilden K."/>
        </authorList>
    </citation>
    <scope>NUCLEOTIDE SEQUENCE [LARGE SCALE GENOMIC DNA]</scope>
    <source>
        <strain evidence="5 6">FBCC735</strain>
    </source>
</reference>
<evidence type="ECO:0000256" key="4">
    <source>
        <dbReference type="SAM" id="SignalP"/>
    </source>
</evidence>
<dbReference type="PANTHER" id="PTHR31956:SF8">
    <property type="entry name" value="ACID PHOSPHATASE PHOA (AFU_ORTHOLOGUE AFUA_1G03570)"/>
    <property type="match status" value="1"/>
</dbReference>
<dbReference type="PANTHER" id="PTHR31956">
    <property type="entry name" value="NON-SPECIFIC PHOSPHOLIPASE C4-RELATED"/>
    <property type="match status" value="1"/>
</dbReference>
<dbReference type="Proteomes" id="UP000184267">
    <property type="component" value="Unassembled WGS sequence"/>
</dbReference>
<comment type="caution">
    <text evidence="5">The sequence shown here is derived from an EMBL/GenBank/DDBJ whole genome shotgun (WGS) entry which is preliminary data.</text>
</comment>
<proteinExistence type="predicted"/>
<accession>A0A1M2VT22</accession>
<dbReference type="Pfam" id="PF04185">
    <property type="entry name" value="Phosphoesterase"/>
    <property type="match status" value="1"/>
</dbReference>
<evidence type="ECO:0000313" key="6">
    <source>
        <dbReference type="Proteomes" id="UP000184267"/>
    </source>
</evidence>
<sequence length="476" mass="50560">MHVSPFVLTLASTLAFAAPAFAAIAQSFAPPAASPESSSANYTGQTNGTITNTPLVKGKAFDRFIQIWIENTDYDTAASSPVFQNLSKEGVLFDQFYAVTHPSEPNYLAAVGGDFFGAADDSFYHIPQNVSTIVDLLEAKNVSWASYQENMPYDGFTGFNFTQNNYLSNDGNYTYYVRKHNGLIVFDSVANVSDRALRIRNFNDFANDVKADVIPQWSFITPNLVNDGHDTTIDFVGDWLNFWLLPLLQDPHFNTNRTVILLTFDETETYTINNRIYTLALGGGVPAELRGKTDSTFYTHYSALSSVEANWGLGALGRGDTNATLNNVFEFVANASGWKNNGITGDSPAIPLLNLTGTIPGPLNVALYQPFTAPNASGISPGGGPIFVAPGVNSALTATALPAPVNLTAQGKSNPWSQDPGISYANGTKVISPPSPSGSASSGQGATTNGALGMGVDGSVLVCFVVGVIAGVITVL</sequence>
<keyword evidence="4" id="KW-0732">Signal</keyword>
<feature type="transmembrane region" description="Helical" evidence="3">
    <location>
        <begin position="451"/>
        <end position="475"/>
    </location>
</feature>
<keyword evidence="6" id="KW-1185">Reference proteome</keyword>